<dbReference type="KEGG" id="enn:FRE64_05815"/>
<dbReference type="Proteomes" id="UP000318453">
    <property type="component" value="Chromosome"/>
</dbReference>
<dbReference type="GO" id="GO:0004357">
    <property type="term" value="F:glutamate-cysteine ligase activity"/>
    <property type="evidence" value="ECO:0007669"/>
    <property type="project" value="UniProtKB-EC"/>
</dbReference>
<accession>A0A5B8NJL3</accession>
<dbReference type="EMBL" id="CP042326">
    <property type="protein sequence ID" value="QDZ39482.1"/>
    <property type="molecule type" value="Genomic_DNA"/>
</dbReference>
<name>A0A5B8NJL3_9CHRO</name>
<dbReference type="InterPro" id="IPR011792">
    <property type="entry name" value="GshA_cyano"/>
</dbReference>
<reference evidence="2" key="1">
    <citation type="submission" date="2019-08" db="EMBL/GenBank/DDBJ databases">
        <title>Carotenoids and Carotenoid Binding Proteins in the Halophilic Cyanobacterium Euhalothece sp. ZM00.</title>
        <authorList>
            <person name="Cho S.M."/>
            <person name="Song J.Y."/>
            <person name="Park Y.-I."/>
        </authorList>
    </citation>
    <scope>NUCLEOTIDE SEQUENCE [LARGE SCALE GENOMIC DNA]</scope>
    <source>
        <strain evidence="2">Z-M001</strain>
    </source>
</reference>
<organism evidence="2 3">
    <name type="scientific">Euhalothece natronophila Z-M001</name>
    <dbReference type="NCBI Taxonomy" id="522448"/>
    <lineage>
        <taxon>Bacteria</taxon>
        <taxon>Bacillati</taxon>
        <taxon>Cyanobacteriota</taxon>
        <taxon>Cyanophyceae</taxon>
        <taxon>Oscillatoriophycideae</taxon>
        <taxon>Chroococcales</taxon>
        <taxon>Halothecacae</taxon>
        <taxon>Halothece cluster</taxon>
        <taxon>Euhalothece</taxon>
    </lineage>
</organism>
<dbReference type="Gene3D" id="3.30.590.20">
    <property type="match status" value="1"/>
</dbReference>
<evidence type="ECO:0000256" key="1">
    <source>
        <dbReference type="ARBA" id="ARBA00048819"/>
    </source>
</evidence>
<evidence type="ECO:0000313" key="2">
    <source>
        <dbReference type="EMBL" id="QDZ39482.1"/>
    </source>
</evidence>
<protein>
    <submittedName>
        <fullName evidence="2">Glutamate--cysteine ligase</fullName>
        <ecNumber evidence="2">6.3.2.2</ecNumber>
    </submittedName>
</protein>
<dbReference type="NCBIfam" id="TIGR02048">
    <property type="entry name" value="gshA_cyano"/>
    <property type="match status" value="1"/>
</dbReference>
<dbReference type="AlphaFoldDB" id="A0A5B8NJL3"/>
<keyword evidence="3" id="KW-1185">Reference proteome</keyword>
<dbReference type="InterPro" id="IPR006336">
    <property type="entry name" value="GCS2"/>
</dbReference>
<dbReference type="PANTHER" id="PTHR36510">
    <property type="entry name" value="GLUTAMATE--CYSTEINE LIGASE 2-RELATED"/>
    <property type="match status" value="1"/>
</dbReference>
<dbReference type="OrthoDB" id="569147at2"/>
<dbReference type="InterPro" id="IPR014746">
    <property type="entry name" value="Gln_synth/guanido_kin_cat_dom"/>
</dbReference>
<keyword evidence="2" id="KW-0436">Ligase</keyword>
<dbReference type="InterPro" id="IPR050141">
    <property type="entry name" value="GCL_type2/YbdK_subfam"/>
</dbReference>
<dbReference type="EC" id="6.3.2.2" evidence="2"/>
<evidence type="ECO:0000313" key="3">
    <source>
        <dbReference type="Proteomes" id="UP000318453"/>
    </source>
</evidence>
<dbReference type="SUPFAM" id="SSF55931">
    <property type="entry name" value="Glutamine synthetase/guanido kinase"/>
    <property type="match status" value="1"/>
</dbReference>
<dbReference type="PANTHER" id="PTHR36510:SF1">
    <property type="entry name" value="GLUTAMATE--CYSTEINE LIGASE 2-RELATED"/>
    <property type="match status" value="1"/>
</dbReference>
<sequence>MLLCKGFEVEMYTGRPDGTIIGLSDRIVRDLQGFVREPDSRNVEYTTAPLCCYDRLLCALVRPRVQLRQYLKQQGDYTLIPGSTLSLGGSENFYRSDPQNPYHEYIENTYGTKVVTASIHINIGFEDTEKLMQACRLLRLEAPLYLALSASSPFIDGKATGYHSTRWAVFPQTPSYVPLFEDHDHHIYWVNEQLNQGTMQNVRHLWLSVRPNGDHRPYNLNRLELRICDLIVDPIALLAVTALLEARLTQMLLTPDLDPLQQSQLPAHSRADDLVAISYENEQAVARKSLAAEVRHWQDGRPIIVEDWIQDIYNQVYPIAKAKGFSCFLSPVQKILREGNTAQKWLNQYEKGITPQQILQQGIEITRLQEAELEDKLCQVIAA</sequence>
<comment type="catalytic activity">
    <reaction evidence="1">
        <text>L-cysteine + L-glutamate + ATP = gamma-L-glutamyl-L-cysteine + ADP + phosphate + H(+)</text>
        <dbReference type="Rhea" id="RHEA:13285"/>
        <dbReference type="ChEBI" id="CHEBI:15378"/>
        <dbReference type="ChEBI" id="CHEBI:29985"/>
        <dbReference type="ChEBI" id="CHEBI:30616"/>
        <dbReference type="ChEBI" id="CHEBI:35235"/>
        <dbReference type="ChEBI" id="CHEBI:43474"/>
        <dbReference type="ChEBI" id="CHEBI:58173"/>
        <dbReference type="ChEBI" id="CHEBI:456216"/>
        <dbReference type="EC" id="6.3.2.2"/>
    </reaction>
</comment>
<dbReference type="GO" id="GO:0042398">
    <property type="term" value="P:modified amino acid biosynthetic process"/>
    <property type="evidence" value="ECO:0007669"/>
    <property type="project" value="InterPro"/>
</dbReference>
<proteinExistence type="predicted"/>
<dbReference type="Pfam" id="PF04107">
    <property type="entry name" value="GCS2"/>
    <property type="match status" value="1"/>
</dbReference>
<gene>
    <name evidence="2" type="primary">gshA</name>
    <name evidence="2" type="ORF">FRE64_05815</name>
</gene>
<dbReference type="RefSeq" id="WP_146295084.1">
    <property type="nucleotide sequence ID" value="NZ_CP042326.1"/>
</dbReference>